<name>A0A6L7ABZ9_LEULA</name>
<reference evidence="2 3" key="1">
    <citation type="submission" date="2019-12" db="EMBL/GenBank/DDBJ databases">
        <title>Complete genome sequence of Leuconostoc lactis strain AVN1 provides insights into metabolic potential.</title>
        <authorList>
            <person name="Besrour N."/>
            <person name="Najjari A."/>
            <person name="Fhoula I."/>
            <person name="Jaballah S."/>
            <person name="Klibi N."/>
            <person name="Ouzari H.I."/>
        </authorList>
    </citation>
    <scope>NUCLEOTIDE SEQUENCE [LARGE SCALE GENOMIC DNA]</scope>
    <source>
        <strain evidence="2 3">AVN1</strain>
    </source>
</reference>
<evidence type="ECO:0000313" key="2">
    <source>
        <dbReference type="EMBL" id="MWN21804.1"/>
    </source>
</evidence>
<evidence type="ECO:0000313" key="3">
    <source>
        <dbReference type="Proteomes" id="UP000478636"/>
    </source>
</evidence>
<dbReference type="EMBL" id="WSZI01000020">
    <property type="protein sequence ID" value="MWN21804.1"/>
    <property type="molecule type" value="Genomic_DNA"/>
</dbReference>
<dbReference type="CDD" id="cd00093">
    <property type="entry name" value="HTH_XRE"/>
    <property type="match status" value="1"/>
</dbReference>
<dbReference type="AlphaFoldDB" id="A0A6L7ABZ9"/>
<evidence type="ECO:0000259" key="1">
    <source>
        <dbReference type="PROSITE" id="PS50943"/>
    </source>
</evidence>
<accession>A0A6L7ABZ9</accession>
<sequence length="135" mass="15341">MAYFPTFDDLAYATINAVDDNIKTKIESRLAVEPDILTVFINDIADKLFISYQSVSNWERAKSHPTAEMMLTIIETFHLPLNFFMPSDQNSQDLDDEQLILAAFIKSMRAIKATSTGRNGTINRLTTRFFKPVSV</sequence>
<feature type="domain" description="HTH cro/C1-type" evidence="1">
    <location>
        <begin position="43"/>
        <end position="84"/>
    </location>
</feature>
<organism evidence="2 3">
    <name type="scientific">Leuconostoc lactis</name>
    <dbReference type="NCBI Taxonomy" id="1246"/>
    <lineage>
        <taxon>Bacteria</taxon>
        <taxon>Bacillati</taxon>
        <taxon>Bacillota</taxon>
        <taxon>Bacilli</taxon>
        <taxon>Lactobacillales</taxon>
        <taxon>Lactobacillaceae</taxon>
        <taxon>Leuconostoc</taxon>
    </lineage>
</organism>
<proteinExistence type="predicted"/>
<dbReference type="SUPFAM" id="SSF47413">
    <property type="entry name" value="lambda repressor-like DNA-binding domains"/>
    <property type="match status" value="1"/>
</dbReference>
<dbReference type="InterPro" id="IPR010982">
    <property type="entry name" value="Lambda_DNA-bd_dom_sf"/>
</dbReference>
<dbReference type="GO" id="GO:0003677">
    <property type="term" value="F:DNA binding"/>
    <property type="evidence" value="ECO:0007669"/>
    <property type="project" value="InterPro"/>
</dbReference>
<protein>
    <submittedName>
        <fullName evidence="2">Helix-turn-helix domain-containing protein</fullName>
    </submittedName>
</protein>
<gene>
    <name evidence="2" type="ORF">GQS40_13330</name>
</gene>
<comment type="caution">
    <text evidence="2">The sequence shown here is derived from an EMBL/GenBank/DDBJ whole genome shotgun (WGS) entry which is preliminary data.</text>
</comment>
<dbReference type="Gene3D" id="1.10.260.40">
    <property type="entry name" value="lambda repressor-like DNA-binding domains"/>
    <property type="match status" value="1"/>
</dbReference>
<dbReference type="Pfam" id="PF01381">
    <property type="entry name" value="HTH_3"/>
    <property type="match status" value="1"/>
</dbReference>
<dbReference type="PROSITE" id="PS50943">
    <property type="entry name" value="HTH_CROC1"/>
    <property type="match status" value="1"/>
</dbReference>
<dbReference type="InterPro" id="IPR001387">
    <property type="entry name" value="Cro/C1-type_HTH"/>
</dbReference>
<dbReference type="Proteomes" id="UP000478636">
    <property type="component" value="Unassembled WGS sequence"/>
</dbReference>